<keyword evidence="2" id="KW-1185">Reference proteome</keyword>
<organism evidence="1 2">
    <name type="scientific">Vermiconidia calcicola</name>
    <dbReference type="NCBI Taxonomy" id="1690605"/>
    <lineage>
        <taxon>Eukaryota</taxon>
        <taxon>Fungi</taxon>
        <taxon>Dikarya</taxon>
        <taxon>Ascomycota</taxon>
        <taxon>Pezizomycotina</taxon>
        <taxon>Dothideomycetes</taxon>
        <taxon>Dothideomycetidae</taxon>
        <taxon>Mycosphaerellales</taxon>
        <taxon>Extremaceae</taxon>
        <taxon>Vermiconidia</taxon>
    </lineage>
</organism>
<keyword evidence="1" id="KW-0239">DNA-directed DNA polymerase</keyword>
<comment type="caution">
    <text evidence="1">The sequence shown here is derived from an EMBL/GenBank/DDBJ whole genome shotgun (WGS) entry which is preliminary data.</text>
</comment>
<protein>
    <submittedName>
        <fullName evidence="1">DNA-directed DNA polymerase alpha catalytic subunit pol1</fullName>
        <ecNumber evidence="1">2.7.7.7</ecNumber>
    </submittedName>
</protein>
<keyword evidence="1" id="KW-0548">Nucleotidyltransferase</keyword>
<reference evidence="1" key="1">
    <citation type="submission" date="2023-07" db="EMBL/GenBank/DDBJ databases">
        <title>Black Yeasts Isolated from many extreme environments.</title>
        <authorList>
            <person name="Coleine C."/>
            <person name="Stajich J.E."/>
            <person name="Selbmann L."/>
        </authorList>
    </citation>
    <scope>NUCLEOTIDE SEQUENCE</scope>
    <source>
        <strain evidence="1">CCFEE 5714</strain>
    </source>
</reference>
<evidence type="ECO:0000313" key="1">
    <source>
        <dbReference type="EMBL" id="KAK3690760.1"/>
    </source>
</evidence>
<dbReference type="EMBL" id="JAUTXU010000280">
    <property type="protein sequence ID" value="KAK3690760.1"/>
    <property type="molecule type" value="Genomic_DNA"/>
</dbReference>
<gene>
    <name evidence="1" type="primary">POL1_2</name>
    <name evidence="1" type="ORF">LTR37_018982</name>
</gene>
<dbReference type="Proteomes" id="UP001281147">
    <property type="component" value="Unassembled WGS sequence"/>
</dbReference>
<proteinExistence type="predicted"/>
<evidence type="ECO:0000313" key="2">
    <source>
        <dbReference type="Proteomes" id="UP001281147"/>
    </source>
</evidence>
<accession>A0ACC3MH64</accession>
<keyword evidence="1" id="KW-0808">Transferase</keyword>
<sequence length="1477" mass="166343">MPSRADRLAQIRALRAAGKTGFDAYEVQDAEEIYETVDDEGYKKVVRSRLDQDDFVVDDNGEGYADDGREDWQDERQAYDESESENDLPKQGKAAKRKREEDADRQEKLNKGISKYFNQKPTAAAPKPKPARTAEDDEFMAGLLGEVDTNVQSRAPSYGKPIRSNDRRKTRVLSPPLEDRRQPVHRPARPAPSHETLDTPPAVLASHDDDDDYFVPQNDDDMPMSDPLPSSPAAKAVERKEQTVGIKAEPVEEDDLMEVAEVQGHATLKSANVNMKGSRPAPKMVKTSYPTPDSSSPTRAPEDGIDMTAINSVADKLNVLSSPATDTVTAGKIEAKDALEEDGKLRFFWTDYTEVNGSLCLFGKVKNRTNGTYVSCFVKVDNILRKLYFLPRENRHRHGRETSEEVEMGDVYEEVDKLMTKFKVSMHKIKPCSRKYAFELPGIPKEADYLKLLYPYDKPALPMDIKGETFSHVFGTNTALFEQFVLWKNIMGPCWLQIDGANFNAVNNASWCKLELQIEKPNGITTLGDSDNLEAPPLTLMSLALRTTMNVKENKNEIIVASVRFYENVSLTDTTPAADLPQREYTIMRPNGEYPLGFKMEAEKHRGQIKMEKHEGALLSMLLAIIQKHDPDAIMGHKLDDVDFNVLLTRMRDRKTPGWHRIGRLKRSDWPKNVGKGGGSFFAERHIAAGRLLCDLSNDMGKSIMTACQSWSLDEMCNLYLGGNNKRRDIDNDKALAMSRTREGLMNIVKLCEADTFFIAALALKQQLLPLSKVLTNLAGNSWARTLSGTRAERNEYILLHEFYRNKYICPDKFYGKGASNKKLEDAENPEGEDGVDAKKKDKYKGGLVFEPEKGLYDKFILVMDFNSLYPSIIQEFNICFTTVDRSDIGDDDDEKVPDAPENTSNKGILPRLIRTLVTRRREVKKLMKDKTATEDQRKTWDVKQQALKLTANSMYGCLGYTKSRFYARPLAALTTSKGREILQSTKELAESAHALRVIYGDTDSVMVNTNMDNILEAMKLGNEFKKSVNERYELLEIEIDNVFRRLLLHAKKKYAAINMVEIDGVWKEKMEIKGLDMRRREYCQLSKDTSQELLNYLLSGEDPEKVVSQIHDHLSSLSEKMRSNSIPVHKYTIYTQLGKAPNEYPNSNSMPSVQVALKLMAKGKQIKAKDVMSFVICGSSSGSAENAAKNAHALDEVLAKDSGLVPDVDYYLHKQILPPVERLCAPISGTNVTLLAERLGLDASKYRVSGASKAAEQSNEITTLESQIPDHMRFKDCEPLSLLCLGCQHHFEYRGLNYTPPSDEIPLTPVGILTNNGLTCPRAECKKTISTLTLSAQLESQIRRHASRYYSAWLICDDPACGMRTRQMSVYGHRCLGPKGLAHGCSGRMTFEYSEKALYNQLLFLQSIFDVDKSVEKMSKPAATKMEESEKLKILSGMNRERFGICWDVVKAYLDKSGWGWVSMDSLFGYALKTLL</sequence>
<name>A0ACC3MH64_9PEZI</name>
<dbReference type="EC" id="2.7.7.7" evidence="1"/>